<dbReference type="Pfam" id="PF00989">
    <property type="entry name" value="PAS"/>
    <property type="match status" value="1"/>
</dbReference>
<keyword evidence="3" id="KW-1185">Reference proteome</keyword>
<protein>
    <submittedName>
        <fullName evidence="2">PAS domain-containing protein</fullName>
    </submittedName>
</protein>
<evidence type="ECO:0000313" key="2">
    <source>
        <dbReference type="EMBL" id="MFC3581657.1"/>
    </source>
</evidence>
<dbReference type="InterPro" id="IPR036388">
    <property type="entry name" value="WH-like_DNA-bd_sf"/>
</dbReference>
<evidence type="ECO:0000313" key="3">
    <source>
        <dbReference type="Proteomes" id="UP001595713"/>
    </source>
</evidence>
<reference evidence="3" key="1">
    <citation type="journal article" date="2019" name="Int. J. Syst. Evol. Microbiol.">
        <title>The Global Catalogue of Microorganisms (GCM) 10K type strain sequencing project: providing services to taxonomists for standard genome sequencing and annotation.</title>
        <authorList>
            <consortium name="The Broad Institute Genomics Platform"/>
            <consortium name="The Broad Institute Genome Sequencing Center for Infectious Disease"/>
            <person name="Wu L."/>
            <person name="Ma J."/>
        </authorList>
    </citation>
    <scope>NUCLEOTIDE SEQUENCE [LARGE SCALE GENOMIC DNA]</scope>
    <source>
        <strain evidence="3">KCTC 42739</strain>
    </source>
</reference>
<dbReference type="InterPro" id="IPR013767">
    <property type="entry name" value="PAS_fold"/>
</dbReference>
<feature type="domain" description="PAS fold" evidence="1">
    <location>
        <begin position="7"/>
        <end position="98"/>
    </location>
</feature>
<comment type="caution">
    <text evidence="2">The sequence shown here is derived from an EMBL/GenBank/DDBJ whole genome shotgun (WGS) entry which is preliminary data.</text>
</comment>
<dbReference type="RefSeq" id="WP_261292497.1">
    <property type="nucleotide sequence ID" value="NZ_JANQBK010000001.1"/>
</dbReference>
<dbReference type="Gene3D" id="3.30.450.20">
    <property type="entry name" value="PAS domain"/>
    <property type="match status" value="1"/>
</dbReference>
<evidence type="ECO:0000259" key="1">
    <source>
        <dbReference type="Pfam" id="PF00989"/>
    </source>
</evidence>
<dbReference type="InterPro" id="IPR035965">
    <property type="entry name" value="PAS-like_dom_sf"/>
</dbReference>
<sequence>MLIGHSVSDGDGRIIALDSAVCDALQRPRREIIGKSYLDITHHADRRRNALLVDRIPSDGAPIWFRKRYLLPDSDTVETDVHVSRISAGSDTGHLIGTLYLVAPQEQRFAPVTLWRAARQLALLNEIRRDLLGSDLFSDYAMSILLQIYLDEAEGRHSDAATLAGLVGLPPSVATRWLRALEQKELIELLEHDTVAQLTSIGAQKILGLLTAAG</sequence>
<dbReference type="InterPro" id="IPR000014">
    <property type="entry name" value="PAS"/>
</dbReference>
<dbReference type="InterPro" id="IPR036390">
    <property type="entry name" value="WH_DNA-bd_sf"/>
</dbReference>
<dbReference type="EMBL" id="JBHRXP010000007">
    <property type="protein sequence ID" value="MFC3581657.1"/>
    <property type="molecule type" value="Genomic_DNA"/>
</dbReference>
<dbReference type="SUPFAM" id="SSF46785">
    <property type="entry name" value="Winged helix' DNA-binding domain"/>
    <property type="match status" value="1"/>
</dbReference>
<dbReference type="SUPFAM" id="SSF55785">
    <property type="entry name" value="PYP-like sensor domain (PAS domain)"/>
    <property type="match status" value="1"/>
</dbReference>
<dbReference type="CDD" id="cd00130">
    <property type="entry name" value="PAS"/>
    <property type="match status" value="1"/>
</dbReference>
<organism evidence="2 3">
    <name type="scientific">Sphingomonas hylomeconis</name>
    <dbReference type="NCBI Taxonomy" id="1395958"/>
    <lineage>
        <taxon>Bacteria</taxon>
        <taxon>Pseudomonadati</taxon>
        <taxon>Pseudomonadota</taxon>
        <taxon>Alphaproteobacteria</taxon>
        <taxon>Sphingomonadales</taxon>
        <taxon>Sphingomonadaceae</taxon>
        <taxon>Sphingomonas</taxon>
    </lineage>
</organism>
<dbReference type="Proteomes" id="UP001595713">
    <property type="component" value="Unassembled WGS sequence"/>
</dbReference>
<proteinExistence type="predicted"/>
<accession>A0ABV7SXN7</accession>
<name>A0ABV7SXN7_9SPHN</name>
<dbReference type="Gene3D" id="1.10.10.10">
    <property type="entry name" value="Winged helix-like DNA-binding domain superfamily/Winged helix DNA-binding domain"/>
    <property type="match status" value="1"/>
</dbReference>
<gene>
    <name evidence="2" type="ORF">ACFONA_15915</name>
</gene>